<dbReference type="PANTHER" id="PTHR36819:SF1">
    <property type="entry name" value="REGULATOR OF PHOSPHOLIPASE D SRF1"/>
    <property type="match status" value="1"/>
</dbReference>
<feature type="transmembrane region" description="Helical" evidence="2">
    <location>
        <begin position="328"/>
        <end position="348"/>
    </location>
</feature>
<feature type="compositionally biased region" description="Polar residues" evidence="1">
    <location>
        <begin position="99"/>
        <end position="149"/>
    </location>
</feature>
<dbReference type="EMBL" id="CCBN010000004">
    <property type="protein sequence ID" value="CDO53052.1"/>
    <property type="molecule type" value="Genomic_DNA"/>
</dbReference>
<gene>
    <name evidence="3" type="ORF">BN980_GECA04s03574g</name>
</gene>
<evidence type="ECO:0000256" key="1">
    <source>
        <dbReference type="SAM" id="MobiDB-lite"/>
    </source>
</evidence>
<comment type="caution">
    <text evidence="3">The sequence shown here is derived from an EMBL/GenBank/DDBJ whole genome shotgun (WGS) entry which is preliminary data.</text>
</comment>
<organism evidence="3 4">
    <name type="scientific">Geotrichum candidum</name>
    <name type="common">Oospora lactis</name>
    <name type="synonym">Dipodascus geotrichum</name>
    <dbReference type="NCBI Taxonomy" id="1173061"/>
    <lineage>
        <taxon>Eukaryota</taxon>
        <taxon>Fungi</taxon>
        <taxon>Dikarya</taxon>
        <taxon>Ascomycota</taxon>
        <taxon>Saccharomycotina</taxon>
        <taxon>Dipodascomycetes</taxon>
        <taxon>Dipodascales</taxon>
        <taxon>Dipodascaceae</taxon>
        <taxon>Geotrichum</taxon>
    </lineage>
</organism>
<feature type="transmembrane region" description="Helical" evidence="2">
    <location>
        <begin position="426"/>
        <end position="449"/>
    </location>
</feature>
<feature type="transmembrane region" description="Helical" evidence="2">
    <location>
        <begin position="291"/>
        <end position="316"/>
    </location>
</feature>
<feature type="transmembrane region" description="Helical" evidence="2">
    <location>
        <begin position="369"/>
        <end position="388"/>
    </location>
</feature>
<evidence type="ECO:0000313" key="3">
    <source>
        <dbReference type="EMBL" id="CDO53052.1"/>
    </source>
</evidence>
<dbReference type="AlphaFoldDB" id="A0A0J9X8C3"/>
<keyword evidence="2" id="KW-0812">Transmembrane</keyword>
<keyword evidence="2" id="KW-0472">Membrane</keyword>
<keyword evidence="4" id="KW-1185">Reference proteome</keyword>
<dbReference type="GO" id="GO:0071944">
    <property type="term" value="C:cell periphery"/>
    <property type="evidence" value="ECO:0007669"/>
    <property type="project" value="TreeGrafter"/>
</dbReference>
<evidence type="ECO:0000256" key="2">
    <source>
        <dbReference type="SAM" id="Phobius"/>
    </source>
</evidence>
<reference evidence="3" key="1">
    <citation type="submission" date="2014-03" db="EMBL/GenBank/DDBJ databases">
        <authorList>
            <person name="Casaregola S."/>
        </authorList>
    </citation>
    <scope>NUCLEOTIDE SEQUENCE [LARGE SCALE GENOMIC DNA]</scope>
    <source>
        <strain evidence="3">CLIB 918</strain>
    </source>
</reference>
<feature type="region of interest" description="Disordered" evidence="1">
    <location>
        <begin position="47"/>
        <end position="153"/>
    </location>
</feature>
<dbReference type="Proteomes" id="UP000242525">
    <property type="component" value="Unassembled WGS sequence"/>
</dbReference>
<sequence>MDYPHVVRPIPVWIADKAGTAKKTTAATSSFTDRLPLSTDITAEQHENTNGLSNNSNNNKLSNDNTVDVKDTPAVARAKAQSGFRDRSLSPNTPDPRISNGNTDNSIDTGTDFNNSTSGADTSLTTSANMTSRIPSSSIQYPQRPQTHQPRVASGASRWVNFINTTMNAAINGVTNEAPTKVVDIEALNAQTDLSGDWVGDSWDADSRNASSSKSGNWFRSIFFCFGSSGRFAQRDRIQQQYYIEAKRARGGEMHRKEGDMFLSRTRYFVSEQSREQWKSKLMKMLLNNPYVPLTLRTINFITSVIALGLACSVFIESRKASPAVTQQASTIMALCCQTTALVYLVYITYDEYDSKPLGLRDAKSKIRLIMLDLLFIIFSSANLSLAFNTLYDSMWLCHQSDNDLLHQSPLYLPYNHTICSRQRGLASFIFLSLVSWLITFTISIFRLVERVSS</sequence>
<dbReference type="OrthoDB" id="2589563at2759"/>
<protein>
    <submittedName>
        <fullName evidence="3">Similar to Saccharomyces cerevisiae YDL133W SRF1 Regulator of phospholipase D (Spo14p)</fullName>
    </submittedName>
</protein>
<accession>A0A0J9X8C3</accession>
<dbReference type="PANTHER" id="PTHR36819">
    <property type="entry name" value="REGULATOR OF PHOSPHOLIPASE D SRF1"/>
    <property type="match status" value="1"/>
</dbReference>
<dbReference type="InterPro" id="IPR037737">
    <property type="entry name" value="Srf1"/>
</dbReference>
<keyword evidence="2" id="KW-1133">Transmembrane helix</keyword>
<name>A0A0J9X8C3_GEOCN</name>
<evidence type="ECO:0000313" key="4">
    <source>
        <dbReference type="Proteomes" id="UP000242525"/>
    </source>
</evidence>
<dbReference type="GO" id="GO:0000324">
    <property type="term" value="C:fungal-type vacuole"/>
    <property type="evidence" value="ECO:0007669"/>
    <property type="project" value="TreeGrafter"/>
</dbReference>
<proteinExistence type="predicted"/>
<feature type="compositionally biased region" description="Low complexity" evidence="1">
    <location>
        <begin position="48"/>
        <end position="66"/>
    </location>
</feature>